<dbReference type="Gene3D" id="2.60.120.1440">
    <property type="match status" value="1"/>
</dbReference>
<dbReference type="Pfam" id="PF04773">
    <property type="entry name" value="FecR"/>
    <property type="match status" value="1"/>
</dbReference>
<reference evidence="2" key="1">
    <citation type="journal article" date="2014" name="Int. J. Syst. Evol. Microbiol.">
        <title>Complete genome sequence of Corynebacterium casei LMG S-19264T (=DSM 44701T), isolated from a smear-ripened cheese.</title>
        <authorList>
            <consortium name="US DOE Joint Genome Institute (JGI-PGF)"/>
            <person name="Walter F."/>
            <person name="Albersmeier A."/>
            <person name="Kalinowski J."/>
            <person name="Ruckert C."/>
        </authorList>
    </citation>
    <scope>NUCLEOTIDE SEQUENCE</scope>
    <source>
        <strain evidence="2">KCTC 12988</strain>
    </source>
</reference>
<dbReference type="GO" id="GO:0016989">
    <property type="term" value="F:sigma factor antagonist activity"/>
    <property type="evidence" value="ECO:0007669"/>
    <property type="project" value="TreeGrafter"/>
</dbReference>
<gene>
    <name evidence="2" type="ORF">GCM10007100_09050</name>
</gene>
<dbReference type="RefSeq" id="WP_189567748.1">
    <property type="nucleotide sequence ID" value="NZ_BMXI01000003.1"/>
</dbReference>
<sequence length="439" mass="48132">MPELSPDDRLLVTRFFEEDLSSEERALLVSKLEGSPALRTAYLEEAALISLLQELPEETLDQAKPQRHHKKTWLPAIGIAAAAGIALALFFPKSTPAPSSQQASIRASHGALLINGKAANQNSIVTSGQTVQLNGEHSSANLTFSDGSQLLLTGDSKLTLLDKGRRGVEMESGVVHASMSDHRTDSPFLVVTPTSRLEAPGSRFALEMASDKTRFVVSEGKVKLKDLAQSKVQTFATGVEVERKGAGRFEVSSSQRSQFSWQYDFEEPSPEDYLGTPITSDLPAGSRGGALATASFVEGMGRYFYQIGFRDYLTGLCQITDDSHLEMTFRTRQPYWFNTFIHAIDLREGETLDVKIYKLAPAQLRNKGYVRDLWNQATIPLSAFREQGDGSFNGPPPEAGLLITTLYVSSPEPERDLRLDDIAILPSGEGRIVLEPLTP</sequence>
<reference evidence="2" key="2">
    <citation type="submission" date="2020-09" db="EMBL/GenBank/DDBJ databases">
        <authorList>
            <person name="Sun Q."/>
            <person name="Kim S."/>
        </authorList>
    </citation>
    <scope>NUCLEOTIDE SEQUENCE</scope>
    <source>
        <strain evidence="2">KCTC 12988</strain>
    </source>
</reference>
<evidence type="ECO:0000313" key="2">
    <source>
        <dbReference type="EMBL" id="GHC45801.1"/>
    </source>
</evidence>
<proteinExistence type="predicted"/>
<protein>
    <recommendedName>
        <fullName evidence="1">FecR protein domain-containing protein</fullName>
    </recommendedName>
</protein>
<dbReference type="Proteomes" id="UP000644507">
    <property type="component" value="Unassembled WGS sequence"/>
</dbReference>
<name>A0A918WH05_9BACT</name>
<keyword evidence="3" id="KW-1185">Reference proteome</keyword>
<dbReference type="EMBL" id="BMXI01000003">
    <property type="protein sequence ID" value="GHC45801.1"/>
    <property type="molecule type" value="Genomic_DNA"/>
</dbReference>
<dbReference type="InterPro" id="IPR006860">
    <property type="entry name" value="FecR"/>
</dbReference>
<evidence type="ECO:0000259" key="1">
    <source>
        <dbReference type="Pfam" id="PF04773"/>
    </source>
</evidence>
<dbReference type="AlphaFoldDB" id="A0A918WH05"/>
<accession>A0A918WH05</accession>
<dbReference type="InterPro" id="IPR012373">
    <property type="entry name" value="Ferrdict_sens_TM"/>
</dbReference>
<dbReference type="PANTHER" id="PTHR30273">
    <property type="entry name" value="PERIPLASMIC SIGNAL SENSOR AND SIGMA FACTOR ACTIVATOR FECR-RELATED"/>
    <property type="match status" value="1"/>
</dbReference>
<organism evidence="2 3">
    <name type="scientific">Roseibacillus persicicus</name>
    <dbReference type="NCBI Taxonomy" id="454148"/>
    <lineage>
        <taxon>Bacteria</taxon>
        <taxon>Pseudomonadati</taxon>
        <taxon>Verrucomicrobiota</taxon>
        <taxon>Verrucomicrobiia</taxon>
        <taxon>Verrucomicrobiales</taxon>
        <taxon>Verrucomicrobiaceae</taxon>
        <taxon>Roseibacillus</taxon>
    </lineage>
</organism>
<comment type="caution">
    <text evidence="2">The sequence shown here is derived from an EMBL/GenBank/DDBJ whole genome shotgun (WGS) entry which is preliminary data.</text>
</comment>
<evidence type="ECO:0000313" key="3">
    <source>
        <dbReference type="Proteomes" id="UP000644507"/>
    </source>
</evidence>
<feature type="domain" description="FecR protein" evidence="1">
    <location>
        <begin position="135"/>
        <end position="223"/>
    </location>
</feature>
<dbReference type="PANTHER" id="PTHR30273:SF2">
    <property type="entry name" value="PROTEIN FECR"/>
    <property type="match status" value="1"/>
</dbReference>